<feature type="region of interest" description="Disordered" evidence="1">
    <location>
        <begin position="168"/>
        <end position="259"/>
    </location>
</feature>
<evidence type="ECO:0008006" key="4">
    <source>
        <dbReference type="Google" id="ProtNLM"/>
    </source>
</evidence>
<accession>A0A6A5VWR5</accession>
<name>A0A6A5VWR5_9PLEO</name>
<keyword evidence="3" id="KW-1185">Reference proteome</keyword>
<proteinExistence type="predicted"/>
<sequence>MDEKGVLIGIVGRTKRIFSRRMWEKKEVRASLQDGNRAWITLLACICADGSALLPSLIYEAVNKDIQSSWVEDIKAGYYEVFITLSSSGWTNNDIGLAWLKQATSFPYSGMRRRPLSRNQLSSALLEPQDQESGNSSSSGLSDHDWRKMDRLVRFILYKEKIQQEKRAAREAAKKAKEKERAKKAAQRTAQKSADNAKKALQLSQRSKRKASQPSPQSRKRQKRVVNATDVREASKGASAAPTKSTQSGRDVKLPDRFK</sequence>
<evidence type="ECO:0000313" key="2">
    <source>
        <dbReference type="EMBL" id="KAF1977637.1"/>
    </source>
</evidence>
<evidence type="ECO:0000256" key="1">
    <source>
        <dbReference type="SAM" id="MobiDB-lite"/>
    </source>
</evidence>
<protein>
    <recommendedName>
        <fullName evidence="4">DDE-1 domain-containing protein</fullName>
    </recommendedName>
</protein>
<feature type="compositionally biased region" description="Basic and acidic residues" evidence="1">
    <location>
        <begin position="168"/>
        <end position="183"/>
    </location>
</feature>
<reference evidence="2" key="1">
    <citation type="journal article" date="2020" name="Stud. Mycol.">
        <title>101 Dothideomycetes genomes: a test case for predicting lifestyles and emergence of pathogens.</title>
        <authorList>
            <person name="Haridas S."/>
            <person name="Albert R."/>
            <person name="Binder M."/>
            <person name="Bloem J."/>
            <person name="Labutti K."/>
            <person name="Salamov A."/>
            <person name="Andreopoulos B."/>
            <person name="Baker S."/>
            <person name="Barry K."/>
            <person name="Bills G."/>
            <person name="Bluhm B."/>
            <person name="Cannon C."/>
            <person name="Castanera R."/>
            <person name="Culley D."/>
            <person name="Daum C."/>
            <person name="Ezra D."/>
            <person name="Gonzalez J."/>
            <person name="Henrissat B."/>
            <person name="Kuo A."/>
            <person name="Liang C."/>
            <person name="Lipzen A."/>
            <person name="Lutzoni F."/>
            <person name="Magnuson J."/>
            <person name="Mondo S."/>
            <person name="Nolan M."/>
            <person name="Ohm R."/>
            <person name="Pangilinan J."/>
            <person name="Park H.-J."/>
            <person name="Ramirez L."/>
            <person name="Alfaro M."/>
            <person name="Sun H."/>
            <person name="Tritt A."/>
            <person name="Yoshinaga Y."/>
            <person name="Zwiers L.-H."/>
            <person name="Turgeon B."/>
            <person name="Goodwin S."/>
            <person name="Spatafora J."/>
            <person name="Crous P."/>
            <person name="Grigoriev I."/>
        </authorList>
    </citation>
    <scope>NUCLEOTIDE SEQUENCE</scope>
    <source>
        <strain evidence="2">CBS 107.79</strain>
    </source>
</reference>
<organism evidence="2 3">
    <name type="scientific">Bimuria novae-zelandiae CBS 107.79</name>
    <dbReference type="NCBI Taxonomy" id="1447943"/>
    <lineage>
        <taxon>Eukaryota</taxon>
        <taxon>Fungi</taxon>
        <taxon>Dikarya</taxon>
        <taxon>Ascomycota</taxon>
        <taxon>Pezizomycotina</taxon>
        <taxon>Dothideomycetes</taxon>
        <taxon>Pleosporomycetidae</taxon>
        <taxon>Pleosporales</taxon>
        <taxon>Massarineae</taxon>
        <taxon>Didymosphaeriaceae</taxon>
        <taxon>Bimuria</taxon>
    </lineage>
</organism>
<evidence type="ECO:0000313" key="3">
    <source>
        <dbReference type="Proteomes" id="UP000800036"/>
    </source>
</evidence>
<dbReference type="Proteomes" id="UP000800036">
    <property type="component" value="Unassembled WGS sequence"/>
</dbReference>
<dbReference type="EMBL" id="ML976663">
    <property type="protein sequence ID" value="KAF1977637.1"/>
    <property type="molecule type" value="Genomic_DNA"/>
</dbReference>
<feature type="compositionally biased region" description="Basic and acidic residues" evidence="1">
    <location>
        <begin position="250"/>
        <end position="259"/>
    </location>
</feature>
<gene>
    <name evidence="2" type="ORF">BU23DRAFT_565115</name>
</gene>
<dbReference type="OrthoDB" id="3695345at2759"/>
<dbReference type="AlphaFoldDB" id="A0A6A5VWR5"/>